<feature type="transmembrane region" description="Helical" evidence="1">
    <location>
        <begin position="9"/>
        <end position="30"/>
    </location>
</feature>
<keyword evidence="1" id="KW-0472">Membrane</keyword>
<dbReference type="KEGG" id="csr:Cspa_c54210"/>
<dbReference type="PATRIC" id="fig|931276.5.peg.5476"/>
<protein>
    <submittedName>
        <fullName evidence="2">Uncharacterized protein</fullName>
    </submittedName>
</protein>
<dbReference type="AlphaFoldDB" id="M1MX71"/>
<evidence type="ECO:0000313" key="3">
    <source>
        <dbReference type="Proteomes" id="UP000011728"/>
    </source>
</evidence>
<evidence type="ECO:0000256" key="1">
    <source>
        <dbReference type="SAM" id="Phobius"/>
    </source>
</evidence>
<evidence type="ECO:0000313" key="2">
    <source>
        <dbReference type="EMBL" id="AGF59166.1"/>
    </source>
</evidence>
<dbReference type="EMBL" id="CP004121">
    <property type="protein sequence ID" value="AGF59166.1"/>
    <property type="molecule type" value="Genomic_DNA"/>
</dbReference>
<dbReference type="RefSeq" id="WP_015395473.1">
    <property type="nucleotide sequence ID" value="NC_020291.1"/>
</dbReference>
<organism evidence="2 3">
    <name type="scientific">Clostridium saccharoperbutylacetonicum N1-4(HMT)</name>
    <dbReference type="NCBI Taxonomy" id="931276"/>
    <lineage>
        <taxon>Bacteria</taxon>
        <taxon>Bacillati</taxon>
        <taxon>Bacillota</taxon>
        <taxon>Clostridia</taxon>
        <taxon>Eubacteriales</taxon>
        <taxon>Clostridiaceae</taxon>
        <taxon>Clostridium</taxon>
    </lineage>
</organism>
<proteinExistence type="predicted"/>
<sequence length="166" mass="19240">MNKKVNQKSVILIIGIFIVIGILFSFIIYMDYYSIKKIDINNYANDDGVKVTVDEVNNNPEDKIVRIRGWAIKLNQDLQTVETYVALKNVETLEVYKISTIEQDRSDVTDYFKNNYDDTHNYNHSGFIGRVDKRALKNNGKYQICILYLSDKNNALVPTEKFVTIN</sequence>
<reference evidence="2 3" key="1">
    <citation type="submission" date="2013-02" db="EMBL/GenBank/DDBJ databases">
        <title>Genome sequence of Clostridium saccharoperbutylacetonicum N1-4(HMT).</title>
        <authorList>
            <person name="Poehlein A."/>
            <person name="Daniel R."/>
        </authorList>
    </citation>
    <scope>NUCLEOTIDE SEQUENCE [LARGE SCALE GENOMIC DNA]</scope>
    <source>
        <strain evidence="3">N1-4(HMT)</strain>
    </source>
</reference>
<keyword evidence="1" id="KW-1133">Transmembrane helix</keyword>
<name>M1MX71_9CLOT</name>
<dbReference type="Proteomes" id="UP000011728">
    <property type="component" value="Chromosome"/>
</dbReference>
<accession>M1MX71</accession>
<keyword evidence="3" id="KW-1185">Reference proteome</keyword>
<gene>
    <name evidence="2" type="ORF">Cspa_c54210</name>
</gene>
<keyword evidence="1" id="KW-0812">Transmembrane</keyword>
<dbReference type="HOGENOM" id="CLU_1640813_0_0_9"/>